<evidence type="ECO:0000313" key="1">
    <source>
        <dbReference type="EMBL" id="EKB17196.1"/>
    </source>
</evidence>
<organism evidence="1 2">
    <name type="scientific">Aeromonas veronii AMC34</name>
    <dbReference type="NCBI Taxonomy" id="1073383"/>
    <lineage>
        <taxon>Bacteria</taxon>
        <taxon>Pseudomonadati</taxon>
        <taxon>Pseudomonadota</taxon>
        <taxon>Gammaproteobacteria</taxon>
        <taxon>Aeromonadales</taxon>
        <taxon>Aeromonadaceae</taxon>
        <taxon>Aeromonas</taxon>
    </lineage>
</organism>
<dbReference type="EMBL" id="AGWU01000024">
    <property type="protein sequence ID" value="EKB17196.1"/>
    <property type="molecule type" value="Genomic_DNA"/>
</dbReference>
<accession>K1IG78</accession>
<dbReference type="Proteomes" id="UP000006087">
    <property type="component" value="Unassembled WGS sequence"/>
</dbReference>
<proteinExistence type="predicted"/>
<name>K1IG78_AERVE</name>
<dbReference type="RefSeq" id="WP_005346946.1">
    <property type="nucleotide sequence ID" value="NZ_JH823256.1"/>
</dbReference>
<evidence type="ECO:0000313" key="2">
    <source>
        <dbReference type="Proteomes" id="UP000006087"/>
    </source>
</evidence>
<protein>
    <submittedName>
        <fullName evidence="1">Uncharacterized protein</fullName>
    </submittedName>
</protein>
<comment type="caution">
    <text evidence="1">The sequence shown here is derived from an EMBL/GenBank/DDBJ whole genome shotgun (WGS) entry which is preliminary data.</text>
</comment>
<dbReference type="HOGENOM" id="CLU_2476446_0_0_6"/>
<reference evidence="1 2" key="1">
    <citation type="submission" date="2012-06" db="EMBL/GenBank/DDBJ databases">
        <title>The Genome Sequence of Aeromonas veronii AMC34.</title>
        <authorList>
            <consortium name="The Broad Institute Genome Sequencing Platform"/>
            <person name="Earl A."/>
            <person name="Ward D."/>
            <person name="Feldgarden M."/>
            <person name="Gevers D."/>
            <person name="Graf J."/>
            <person name="Tomasi A."/>
            <person name="Horneman A."/>
            <person name="Walker B."/>
            <person name="Young S.K."/>
            <person name="Zeng Q."/>
            <person name="Gargeya S."/>
            <person name="Fitzgerald M."/>
            <person name="Haas B."/>
            <person name="Abouelleil A."/>
            <person name="Alvarado L."/>
            <person name="Arachchi H.M."/>
            <person name="Berlin A.M."/>
            <person name="Chapman S.B."/>
            <person name="Goldberg J."/>
            <person name="Griggs A."/>
            <person name="Gujja S."/>
            <person name="Hansen M."/>
            <person name="Howarth C."/>
            <person name="Imamovic A."/>
            <person name="Larimer J."/>
            <person name="McCowan C."/>
            <person name="Montmayeur A."/>
            <person name="Murphy C."/>
            <person name="Neiman D."/>
            <person name="Pearson M."/>
            <person name="Priest M."/>
            <person name="Roberts A."/>
            <person name="Saif S."/>
            <person name="Shea T."/>
            <person name="Sisk P."/>
            <person name="Sykes S."/>
            <person name="Wortman J."/>
            <person name="Nusbaum C."/>
            <person name="Birren B."/>
        </authorList>
    </citation>
    <scope>NUCLEOTIDE SEQUENCE [LARGE SCALE GENOMIC DNA]</scope>
    <source>
        <strain evidence="1 2">AMC34</strain>
    </source>
</reference>
<sequence length="87" mass="9508">MLVGEELTKLKDELSVVKSEMARLEAQNLATGAAIGVLLKSMSIVNKGLTDEVMRVLRDNANQPNKPKGFVESVEHIIKAYDLIDVA</sequence>
<dbReference type="AlphaFoldDB" id="K1IG78"/>
<gene>
    <name evidence="1" type="ORF">HMPREF1168_03423</name>
</gene>